<evidence type="ECO:0000313" key="1">
    <source>
        <dbReference type="EMBL" id="WRP17858.1"/>
    </source>
</evidence>
<keyword evidence="2" id="KW-1185">Reference proteome</keyword>
<evidence type="ECO:0000313" key="2">
    <source>
        <dbReference type="Proteomes" id="UP001332192"/>
    </source>
</evidence>
<dbReference type="Proteomes" id="UP001332192">
    <property type="component" value="Chromosome"/>
</dbReference>
<proteinExistence type="predicted"/>
<organism evidence="1 2">
    <name type="scientific">Carboxydichorda subterranea</name>
    <dbReference type="NCBI Taxonomy" id="3109565"/>
    <lineage>
        <taxon>Bacteria</taxon>
        <taxon>Bacillati</taxon>
        <taxon>Bacillota</taxon>
        <taxon>Limnochordia</taxon>
        <taxon>Limnochordales</taxon>
        <taxon>Geochordaceae</taxon>
        <taxon>Carboxydichorda</taxon>
    </lineage>
</organism>
<accession>A0ABZ1BYQ4</accession>
<sequence>MPSLFRPSFTVRVRATALGLALASIGLGPGGSLAQGLTPWHGSSWAMAGEAPPGSPAAAWLASPPLGLGIEAALPLAPQAGGDTATLVWEAGALLGSTGGIGELPWLAPPPVQGESPALQSGRQARQATLLGATVAAGAPRFGTSLHLALETGGADGTSVRLTGSASALPGEGLREVHHGWSTSGTAARAGVACGWPGGSSASLQVLVSSMAGWQHQTGPSSEVERIADGIDVRVVERNGNLRASASHVDLGAALVWRPAPAWQARVGAGWVRREAWFEEVMAPGQISLYRENVAPLPMGPEPAGERRQVCDRWSGVVVPALVSWQATPWAEVRVGLSVWTGQVEQASRWSALVDGIPEFEVASAAAGGPSSRPVWEAGARFSVGRHVRGDLSISAGGRARLLVNGRLR</sequence>
<reference evidence="1 2" key="1">
    <citation type="journal article" date="2024" name="Front. Microbiol.">
        <title>Novel thermophilic genera Geochorda gen. nov. and Carboxydochorda gen. nov. from the deep terrestrial subsurface reveal the ecophysiological diversity in the class Limnochordia.</title>
        <authorList>
            <person name="Karnachuk O.V."/>
            <person name="Lukina A.P."/>
            <person name="Avakyan M.R."/>
            <person name="Kadnikov V.V."/>
            <person name="Begmatov S."/>
            <person name="Beletsky A.V."/>
            <person name="Vlasova K.G."/>
            <person name="Novikov A.A."/>
            <person name="Shcherbakova V.A."/>
            <person name="Mardanov A.V."/>
            <person name="Ravin N.V."/>
        </authorList>
    </citation>
    <scope>NUCLEOTIDE SEQUENCE [LARGE SCALE GENOMIC DNA]</scope>
    <source>
        <strain evidence="1 2">L945</strain>
    </source>
</reference>
<name>A0ABZ1BYQ4_9FIRM</name>
<gene>
    <name evidence="1" type="ORF">U7230_02265</name>
</gene>
<dbReference type="EMBL" id="CP141615">
    <property type="protein sequence ID" value="WRP17858.1"/>
    <property type="molecule type" value="Genomic_DNA"/>
</dbReference>
<protein>
    <submittedName>
        <fullName evidence="1">Uncharacterized protein</fullName>
    </submittedName>
</protein>
<dbReference type="RefSeq" id="WP_324717128.1">
    <property type="nucleotide sequence ID" value="NZ_CP141615.1"/>
</dbReference>